<evidence type="ECO:0000313" key="3">
    <source>
        <dbReference type="Proteomes" id="UP001058330"/>
    </source>
</evidence>
<dbReference type="GeneID" id="74528048"/>
<evidence type="ECO:0000256" key="1">
    <source>
        <dbReference type="SAM" id="Coils"/>
    </source>
</evidence>
<gene>
    <name evidence="2" type="ORF">KU306_04085</name>
</gene>
<sequence length="322" mass="35830">MDDGASDTPKRIVGLSKDDAVDALLAEDESRDPEYVRAVLDHVTDDDGAVTQSAVDSAVTDTSMMLSTAETRVELAEIALSEAEEEASDVADVDAVRTRLDSFEETVTAAEERVSALGSELQSLSHWQRDDRPVFDLVTELRDVASDAQTVQMAADDTQLELEDFERWLADHDLRRRDLDTDVDALEQSLDDISRTREKLSNEEYNDDDAAHAWYEAALRCRVVPLLVADVRAELDDLRELASRDDVDETGGLDDIGERLDDIDTRAERLTEQLDSLAQSAWTDRYGDALDAFQSALDEFEPPVSWGAVQEALDQYRQDPSA</sequence>
<evidence type="ECO:0000313" key="2">
    <source>
        <dbReference type="EMBL" id="UVE51072.1"/>
    </source>
</evidence>
<reference evidence="2" key="1">
    <citation type="submission" date="2021-07" db="EMBL/GenBank/DDBJ databases">
        <title>Studies on halocins as antimicrobial molecules from haloarchaea.</title>
        <authorList>
            <person name="Kumar S."/>
            <person name="Khare S.K."/>
        </authorList>
    </citation>
    <scope>NUCLEOTIDE SEQUENCE</scope>
    <source>
        <strain evidence="2">NCIM 5678</strain>
    </source>
</reference>
<feature type="coiled-coil region" evidence="1">
    <location>
        <begin position="176"/>
        <end position="203"/>
    </location>
</feature>
<dbReference type="Proteomes" id="UP001058330">
    <property type="component" value="Chromosome"/>
</dbReference>
<organism evidence="2 3">
    <name type="scientific">Haloferax larsenii</name>
    <dbReference type="NCBI Taxonomy" id="302484"/>
    <lineage>
        <taxon>Archaea</taxon>
        <taxon>Methanobacteriati</taxon>
        <taxon>Methanobacteriota</taxon>
        <taxon>Stenosarchaea group</taxon>
        <taxon>Halobacteria</taxon>
        <taxon>Halobacteriales</taxon>
        <taxon>Haloferacaceae</taxon>
        <taxon>Haloferax</taxon>
    </lineage>
</organism>
<keyword evidence="1" id="KW-0175">Coiled coil</keyword>
<protein>
    <submittedName>
        <fullName evidence="2">Halo transducer protein</fullName>
    </submittedName>
</protein>
<accession>A0ABY5RFC8</accession>
<proteinExistence type="predicted"/>
<feature type="coiled-coil region" evidence="1">
    <location>
        <begin position="66"/>
        <end position="120"/>
    </location>
</feature>
<feature type="coiled-coil region" evidence="1">
    <location>
        <begin position="253"/>
        <end position="280"/>
    </location>
</feature>
<dbReference type="RefSeq" id="WP_258302965.1">
    <property type="nucleotide sequence ID" value="NZ_CP078063.1"/>
</dbReference>
<keyword evidence="3" id="KW-1185">Reference proteome</keyword>
<name>A0ABY5RFC8_HALLR</name>
<dbReference type="EMBL" id="CP078063">
    <property type="protein sequence ID" value="UVE51072.1"/>
    <property type="molecule type" value="Genomic_DNA"/>
</dbReference>